<dbReference type="Gene3D" id="2.60.120.920">
    <property type="match status" value="1"/>
</dbReference>
<proteinExistence type="predicted"/>
<accession>A0A2N9IE62</accession>
<organism evidence="1">
    <name type="scientific">Fagus sylvatica</name>
    <name type="common">Beechnut</name>
    <dbReference type="NCBI Taxonomy" id="28930"/>
    <lineage>
        <taxon>Eukaryota</taxon>
        <taxon>Viridiplantae</taxon>
        <taxon>Streptophyta</taxon>
        <taxon>Embryophyta</taxon>
        <taxon>Tracheophyta</taxon>
        <taxon>Spermatophyta</taxon>
        <taxon>Magnoliopsida</taxon>
        <taxon>eudicotyledons</taxon>
        <taxon>Gunneridae</taxon>
        <taxon>Pentapetalae</taxon>
        <taxon>rosids</taxon>
        <taxon>fabids</taxon>
        <taxon>Fagales</taxon>
        <taxon>Fagaceae</taxon>
        <taxon>Fagus</taxon>
    </lineage>
</organism>
<name>A0A2N9IE62_FAGSY</name>
<protein>
    <submittedName>
        <fullName evidence="1">Uncharacterized protein</fullName>
    </submittedName>
</protein>
<sequence length="133" mass="14466">MTDTDPDQKNICRIDISGGDDNVGGLGEIEDITRIFYSSGKVSDQFDEKLGIGDTIVCAVNLEDKSLRCIDFFKNRKLVHGAHIVNAGFSDLDVVESTTRMAHGAHIANASFNGFAAQYSRILWPCTGARVKA</sequence>
<reference evidence="1" key="1">
    <citation type="submission" date="2018-02" db="EMBL/GenBank/DDBJ databases">
        <authorList>
            <person name="Cohen D.B."/>
            <person name="Kent A.D."/>
        </authorList>
    </citation>
    <scope>NUCLEOTIDE SEQUENCE</scope>
</reference>
<dbReference type="EMBL" id="OIVN01005416">
    <property type="protein sequence ID" value="SPD22350.1"/>
    <property type="molecule type" value="Genomic_DNA"/>
</dbReference>
<gene>
    <name evidence="1" type="ORF">FSB_LOCUS50232</name>
</gene>
<dbReference type="AlphaFoldDB" id="A0A2N9IE62"/>
<dbReference type="InterPro" id="IPR043136">
    <property type="entry name" value="B30.2/SPRY_sf"/>
</dbReference>
<evidence type="ECO:0000313" key="1">
    <source>
        <dbReference type="EMBL" id="SPD22350.1"/>
    </source>
</evidence>